<feature type="transmembrane region" description="Helical" evidence="7">
    <location>
        <begin position="341"/>
        <end position="361"/>
    </location>
</feature>
<evidence type="ECO:0000256" key="6">
    <source>
        <dbReference type="ARBA" id="ARBA00023136"/>
    </source>
</evidence>
<dbReference type="PROSITE" id="PS00218">
    <property type="entry name" value="AMINO_ACID_PERMEASE_1"/>
    <property type="match status" value="1"/>
</dbReference>
<feature type="transmembrane region" description="Helical" evidence="7">
    <location>
        <begin position="30"/>
        <end position="49"/>
    </location>
</feature>
<keyword evidence="4" id="KW-0029">Amino-acid transport</keyword>
<feature type="transmembrane region" description="Helical" evidence="7">
    <location>
        <begin position="209"/>
        <end position="229"/>
    </location>
</feature>
<dbReference type="EMBL" id="JAPHNL010000287">
    <property type="protein sequence ID" value="MCX3062930.1"/>
    <property type="molecule type" value="Genomic_DNA"/>
</dbReference>
<feature type="transmembrane region" description="Helical" evidence="7">
    <location>
        <begin position="95"/>
        <end position="117"/>
    </location>
</feature>
<organism evidence="9 10">
    <name type="scientific">Streptomyces beihaiensis</name>
    <dbReference type="NCBI Taxonomy" id="2984495"/>
    <lineage>
        <taxon>Bacteria</taxon>
        <taxon>Bacillati</taxon>
        <taxon>Actinomycetota</taxon>
        <taxon>Actinomycetes</taxon>
        <taxon>Kitasatosporales</taxon>
        <taxon>Streptomycetaceae</taxon>
        <taxon>Streptomyces</taxon>
    </lineage>
</organism>
<feature type="transmembrane region" description="Helical" evidence="7">
    <location>
        <begin position="367"/>
        <end position="389"/>
    </location>
</feature>
<dbReference type="InterPro" id="IPR004841">
    <property type="entry name" value="AA-permease/SLC12A_dom"/>
</dbReference>
<keyword evidence="3 7" id="KW-0812">Transmembrane</keyword>
<feature type="transmembrane region" description="Helical" evidence="7">
    <location>
        <begin position="410"/>
        <end position="432"/>
    </location>
</feature>
<evidence type="ECO:0000256" key="5">
    <source>
        <dbReference type="ARBA" id="ARBA00022989"/>
    </source>
</evidence>
<dbReference type="PIRSF" id="PIRSF006060">
    <property type="entry name" value="AA_transporter"/>
    <property type="match status" value="1"/>
</dbReference>
<keyword evidence="5 7" id="KW-1133">Transmembrane helix</keyword>
<evidence type="ECO:0000313" key="9">
    <source>
        <dbReference type="EMBL" id="MCX3062930.1"/>
    </source>
</evidence>
<dbReference type="PANTHER" id="PTHR43495">
    <property type="entry name" value="GABA PERMEASE"/>
    <property type="match status" value="1"/>
</dbReference>
<keyword evidence="6 7" id="KW-0472">Membrane</keyword>
<comment type="subcellular location">
    <subcellularLocation>
        <location evidence="1">Membrane</location>
        <topology evidence="1">Multi-pass membrane protein</topology>
    </subcellularLocation>
</comment>
<keyword evidence="2" id="KW-0813">Transport</keyword>
<proteinExistence type="predicted"/>
<feature type="transmembrane region" description="Helical" evidence="7">
    <location>
        <begin position="438"/>
        <end position="457"/>
    </location>
</feature>
<protein>
    <submittedName>
        <fullName evidence="9">Amino acid permease</fullName>
    </submittedName>
</protein>
<dbReference type="Pfam" id="PF00324">
    <property type="entry name" value="AA_permease"/>
    <property type="match status" value="1"/>
</dbReference>
<evidence type="ECO:0000256" key="2">
    <source>
        <dbReference type="ARBA" id="ARBA00022448"/>
    </source>
</evidence>
<dbReference type="PANTHER" id="PTHR43495:SF5">
    <property type="entry name" value="GAMMA-AMINOBUTYRIC ACID PERMEASE"/>
    <property type="match status" value="1"/>
</dbReference>
<dbReference type="RefSeq" id="WP_266603457.1">
    <property type="nucleotide sequence ID" value="NZ_JAPHNL010000287.1"/>
</dbReference>
<keyword evidence="10" id="KW-1185">Reference proteome</keyword>
<evidence type="ECO:0000256" key="7">
    <source>
        <dbReference type="SAM" id="Phobius"/>
    </source>
</evidence>
<feature type="domain" description="Amino acid permease/ SLC12A" evidence="8">
    <location>
        <begin position="27"/>
        <end position="457"/>
    </location>
</feature>
<feature type="transmembrane region" description="Helical" evidence="7">
    <location>
        <begin position="296"/>
        <end position="316"/>
    </location>
</feature>
<comment type="caution">
    <text evidence="9">The sequence shown here is derived from an EMBL/GenBank/DDBJ whole genome shotgun (WGS) entry which is preliminary data.</text>
</comment>
<dbReference type="InterPro" id="IPR004840">
    <property type="entry name" value="Amino_acid_permease_CS"/>
</dbReference>
<gene>
    <name evidence="9" type="ORF">OFY01_24850</name>
</gene>
<feature type="transmembrane region" description="Helical" evidence="7">
    <location>
        <begin position="250"/>
        <end position="271"/>
    </location>
</feature>
<feature type="transmembrane region" description="Helical" evidence="7">
    <location>
        <begin position="55"/>
        <end position="74"/>
    </location>
</feature>
<name>A0ABT3U0T5_9ACTN</name>
<feature type="transmembrane region" description="Helical" evidence="7">
    <location>
        <begin position="137"/>
        <end position="157"/>
    </location>
</feature>
<dbReference type="Gene3D" id="1.20.1740.10">
    <property type="entry name" value="Amino acid/polyamine transporter I"/>
    <property type="match status" value="1"/>
</dbReference>
<evidence type="ECO:0000256" key="3">
    <source>
        <dbReference type="ARBA" id="ARBA00022692"/>
    </source>
</evidence>
<reference evidence="9" key="1">
    <citation type="submission" date="2022-10" db="EMBL/GenBank/DDBJ databases">
        <title>Streptomyces beihaiensis sp. nov., a chitin degrading actinobacterium, isolated from shrimp pond soil.</title>
        <authorList>
            <person name="Xie J."/>
            <person name="Shen N."/>
        </authorList>
    </citation>
    <scope>NUCLEOTIDE SEQUENCE</scope>
    <source>
        <strain evidence="9">GXMU-J5</strain>
    </source>
</reference>
<evidence type="ECO:0000256" key="4">
    <source>
        <dbReference type="ARBA" id="ARBA00022970"/>
    </source>
</evidence>
<evidence type="ECO:0000256" key="1">
    <source>
        <dbReference type="ARBA" id="ARBA00004141"/>
    </source>
</evidence>
<evidence type="ECO:0000313" key="10">
    <source>
        <dbReference type="Proteomes" id="UP001163064"/>
    </source>
</evidence>
<feature type="transmembrane region" description="Helical" evidence="7">
    <location>
        <begin position="169"/>
        <end position="189"/>
    </location>
</feature>
<accession>A0ABT3U0T5</accession>
<evidence type="ECO:0000259" key="8">
    <source>
        <dbReference type="Pfam" id="PF00324"/>
    </source>
</evidence>
<dbReference type="Proteomes" id="UP001163064">
    <property type="component" value="Unassembled WGS sequence"/>
</dbReference>
<sequence>MAAPTEPTTAPPPSPGSGLRAGLRNRHMTMISIGGVIGAGLFVGSGAAIHSTGPAILLSYVLISVLVVLVMRMLGEMAVAHPASGSFSEYADRALGRWAGFTIGWLYWFFWVVVLAIESTAGGTILNGWVPAVPQWGWTLLVMVLLTATNLISVGSYGEFEFWFAGIKVAAIGAFLVIGVLAVLGVIGGDHATGFSNLTSHGGFLPNGVGALLAGVVTVAFSFPGSEIATLAAAESDEPARAITKAVNSVVWRVTLFYIGSVFLVLCLLPWNDKDVAKSPYVAVLDHIGIPGAGQIMNVIVLTAVLSCFNSGLYSASRMVFSLARRGDAPKALGRTSGAGVPRSAVLVSVIVGFIGVFFNYTSPDTVFQFLLNSTGAIALFMWLVICVTQLRMRRILEREAPERLIVKMWAFPYLNWVAIAFIAFIVVYMLVTDSTRSQMVLSLGAAAVILVASFIVQARRREGAELSA</sequence>